<dbReference type="GO" id="GO:0006270">
    <property type="term" value="P:DNA replication initiation"/>
    <property type="evidence" value="ECO:0007669"/>
    <property type="project" value="InterPro"/>
</dbReference>
<feature type="compositionally biased region" description="Basic and acidic residues" evidence="1">
    <location>
        <begin position="196"/>
        <end position="213"/>
    </location>
</feature>
<protein>
    <submittedName>
        <fullName evidence="2">Uncharacterized protein</fullName>
    </submittedName>
</protein>
<dbReference type="EMBL" id="LR130779">
    <property type="protein sequence ID" value="VDN62135.1"/>
    <property type="molecule type" value="Genomic_DNA"/>
</dbReference>
<name>A0A653B0R0_ECTOL</name>
<reference evidence="2" key="1">
    <citation type="submission" date="2018-11" db="EMBL/GenBank/DDBJ databases">
        <authorList>
            <consortium name="Genoscope - CEA"/>
            <person name="William W."/>
        </authorList>
    </citation>
    <scope>NUCLEOTIDE SEQUENCE [LARGE SCALE GENOMIC DNA]</scope>
    <source>
        <strain evidence="2">T9AD</strain>
    </source>
</reference>
<evidence type="ECO:0000256" key="1">
    <source>
        <dbReference type="SAM" id="MobiDB-lite"/>
    </source>
</evidence>
<sequence>MKTAIDVVKTLQNLPPEQVCDSVAKKPTDETARIVNTLFDELKSIFPAWRQAWPNDAAEKRAKRTWVKGFMKSGIFTIEQLRYGIEACRSLETDFAPSVGKFVKLCTPTAEDLGFPADDIAWREVVRHCANPGRHNWSHEAVRLAGDAVGWFNLRCSSIPEETLRKRFDHAYYQLRRRASLGLPLEQPRQGIEDQSEGRELTPEQAERHSERFAQRVMRVQGLDKLTGEQARQQLLAKLRIRRGDSHEA</sequence>
<dbReference type="Pfam" id="PF06992">
    <property type="entry name" value="Phage_lambda_P"/>
    <property type="match status" value="1"/>
</dbReference>
<dbReference type="OrthoDB" id="5675790at2"/>
<organism evidence="2">
    <name type="scientific">Ectopseudomonas oleovorans</name>
    <name type="common">Pseudomonas oleovorans</name>
    <dbReference type="NCBI Taxonomy" id="301"/>
    <lineage>
        <taxon>Bacteria</taxon>
        <taxon>Pseudomonadati</taxon>
        <taxon>Pseudomonadota</taxon>
        <taxon>Gammaproteobacteria</taxon>
        <taxon>Pseudomonadales</taxon>
        <taxon>Pseudomonadaceae</taxon>
        <taxon>Ectopseudomonas</taxon>
    </lineage>
</organism>
<evidence type="ECO:0000313" key="2">
    <source>
        <dbReference type="EMBL" id="VDN62135.1"/>
    </source>
</evidence>
<gene>
    <name evidence="2" type="ORF">POT9AD_1144</name>
</gene>
<dbReference type="InterPro" id="IPR009731">
    <property type="entry name" value="P-like"/>
</dbReference>
<accession>A0A653B0R0</accession>
<feature type="region of interest" description="Disordered" evidence="1">
    <location>
        <begin position="184"/>
        <end position="213"/>
    </location>
</feature>
<proteinExistence type="predicted"/>
<dbReference type="AlphaFoldDB" id="A0A653B0R0"/>